<dbReference type="InterPro" id="IPR057948">
    <property type="entry name" value="TPR_TRIP12_N"/>
</dbReference>
<dbReference type="SUPFAM" id="SSF48371">
    <property type="entry name" value="ARM repeat"/>
    <property type="match status" value="1"/>
</dbReference>
<dbReference type="Gene3D" id="3.90.1750.10">
    <property type="entry name" value="Hect, E3 ligase catalytic domains"/>
    <property type="match status" value="1"/>
</dbReference>
<dbReference type="PANTHER" id="PTHR45670:SF10">
    <property type="entry name" value="E3 UBIQUITIN-PROTEIN LIGASE UPL4"/>
    <property type="match status" value="1"/>
</dbReference>
<feature type="compositionally biased region" description="Acidic residues" evidence="7">
    <location>
        <begin position="67"/>
        <end position="86"/>
    </location>
</feature>
<dbReference type="InterPro" id="IPR011989">
    <property type="entry name" value="ARM-like"/>
</dbReference>
<feature type="compositionally biased region" description="Low complexity" evidence="7">
    <location>
        <begin position="90"/>
        <end position="99"/>
    </location>
</feature>
<dbReference type="GO" id="GO:0061630">
    <property type="term" value="F:ubiquitin protein ligase activity"/>
    <property type="evidence" value="ECO:0007669"/>
    <property type="project" value="UniProtKB-EC"/>
</dbReference>
<dbReference type="EMBL" id="OZ075120">
    <property type="protein sequence ID" value="CAL4893977.1"/>
    <property type="molecule type" value="Genomic_DNA"/>
</dbReference>
<dbReference type="Pfam" id="PF25579">
    <property type="entry name" value="TPR_TRIP12_N"/>
    <property type="match status" value="1"/>
</dbReference>
<dbReference type="Gene3D" id="3.30.2410.10">
    <property type="entry name" value="Hect, E3 ligase catalytic domain"/>
    <property type="match status" value="1"/>
</dbReference>
<evidence type="ECO:0000256" key="6">
    <source>
        <dbReference type="PROSITE-ProRule" id="PRU00104"/>
    </source>
</evidence>
<feature type="compositionally biased region" description="Basic and acidic residues" evidence="7">
    <location>
        <begin position="839"/>
        <end position="853"/>
    </location>
</feature>
<evidence type="ECO:0000256" key="5">
    <source>
        <dbReference type="ARBA" id="ARBA00022786"/>
    </source>
</evidence>
<evidence type="ECO:0000256" key="7">
    <source>
        <dbReference type="SAM" id="MobiDB-lite"/>
    </source>
</evidence>
<dbReference type="InterPro" id="IPR035983">
    <property type="entry name" value="Hect_E3_ubiquitin_ligase"/>
</dbReference>
<comment type="catalytic activity">
    <reaction evidence="1">
        <text>S-ubiquitinyl-[E2 ubiquitin-conjugating enzyme]-L-cysteine + [acceptor protein]-L-lysine = [E2 ubiquitin-conjugating enzyme]-L-cysteine + N(6)-ubiquitinyl-[acceptor protein]-L-lysine.</text>
        <dbReference type="EC" id="2.3.2.26"/>
    </reaction>
</comment>
<dbReference type="Proteomes" id="UP001497457">
    <property type="component" value="Chromosome 10rd"/>
</dbReference>
<dbReference type="PANTHER" id="PTHR45670">
    <property type="entry name" value="E3 UBIQUITIN-PROTEIN LIGASE TRIP12"/>
    <property type="match status" value="1"/>
</dbReference>
<feature type="region of interest" description="Disordered" evidence="7">
    <location>
        <begin position="824"/>
        <end position="863"/>
    </location>
</feature>
<gene>
    <name evidence="9" type="ORF">URODEC1_LOCUS5107</name>
</gene>
<comment type="similarity">
    <text evidence="2">Belongs to the UPL family. K-HECT subfamily.</text>
</comment>
<dbReference type="PROSITE" id="PS50237">
    <property type="entry name" value="HECT"/>
    <property type="match status" value="1"/>
</dbReference>
<sequence>MDRCRKRDDSEPEGPGEPEPPADKRPCTAEPSTSAAAAAPPLPAGARPAEQGGSDMDTSSSGHAGDADADADDGDGDGDGDGEGDGDGGSSCESDGDGSPRPRGVRAGRFNQMVEAVAAEGAGPDALVAALTELCEALSFCAEDAGGYFPTDAAARALVRRAGGGDGAEASPDVILLSMRAITYLCDAMPRAADAVVRHGLLPLLCSRLLAIEYLDVAEQCLQAFEKISRRQPAQCLQAGMITAVLTYIDFFTASIQRVAVSAVANACRKVPADCSNFVVDSVPTLCNLLQSEDKMVVEKVAACLISIVDSFSSSVDLLDQLCHQGIIEKVLPLIHTGGLTALSPSTCSNLIGLLAKLACSSLVAVKSLFELNVGSTIKGILVTSDLSHGMPYLPLEKQNNQVYEALKLANHLIPSAARDVEDTQIILAKEKIITDEPRFLCQFSRDILPVLIKAVNSGANSYICYGCASIVNNICYFSKPEMLQELLKETNISSFLAGLLSRKDHHVLTSSLKIIEILMQKLPDAYLGFFIKEGVVYAVEALLAQEDCSKSTNLLDDMQQSETQPVITRNKSTCFCYAFDAHKSEATDTRACRIGNGSLFTFARHVKTTYFTKEVVNSEIGVTEILQKLKTCCAVLNETTDKSSEQDNLQNEEYLSSILSEVMMELHGGETMTTFEFLESGLVKSLSNYLSNGKYLQAEENMKCSSDHFLAVVKRFQSFARMSFSRMGQGWSDMLLTLLVRKLQNALTSLDNFPVIMSHNFKLRSNISDIPTRHSTIIPCIRVRFKKDEVETNLSSYDSVVNVEISSSLHTIEEFLWSKVSTDMNSQKAESPPSGTALERKYDSDDSQERDSTPQSSPQSEGLMACEIQNPAVEPCQKEGTSSSGPAERNTIVVNDHALQPKLVFSLKGKELDRSVTLYQSVLQDQINAGSDIILDMQFWRSVHDITFRTAAKPEANRTSINLEADSPKETTTVSSKDDSTNGFKWQMLPFFSSMLLGKLPCKLDRSNPLYDILFMLHILEGLNRYSFHLISDERNNSFAHGMITNLDDLKAVVFSIPQQEFVSAKLTDKLEQQLHDPLVSRSSCLPLWCTELMSACPFLFSFEARWKYFQLSAFGSLKNHHGHIMDTVTERGHSHSRKKFKVDREDILVSAAKMMKSYAKSNALLEVEYNEEVGTGLGPTMEFYTLISHEFQKSGLGMWRGELPCEAGTDDAHVSRFVVAPKGLFPRPWSASADCASFQEVSKQFHLLGQVVAKAIKDGRILDIPFSKAFYKLILGQELNIYDIQSFDSELAISLMEFQAIACRRKYAESKLTRDCHIVSDLTYRGCRIEDLAIDFALPGYPDYRLSSGSRSDSLNVDNLEEYVHHVVEETVKSGITRQMEAFKSGFNEVFPLSKLQVFSEDELERLLCGEQDTWDFGKLVDHIKFDHGYTSSSPPVINLLEIIQEFGSHQRRAFLQFITGSPRLPPGGLAALNPKFTVVRKHNSNDADNDLPSVMTCANYLKLPPYSSKEKMREKLIYAITEGQGSFHLS</sequence>
<dbReference type="SUPFAM" id="SSF56204">
    <property type="entry name" value="Hect, E3 ligase catalytic domain"/>
    <property type="match status" value="1"/>
</dbReference>
<keyword evidence="4" id="KW-0808">Transferase</keyword>
<evidence type="ECO:0000259" key="8">
    <source>
        <dbReference type="PROSITE" id="PS50237"/>
    </source>
</evidence>
<dbReference type="InterPro" id="IPR045322">
    <property type="entry name" value="HECTD1/TRIP12-like"/>
</dbReference>
<dbReference type="Pfam" id="PF00632">
    <property type="entry name" value="HECT"/>
    <property type="match status" value="1"/>
</dbReference>
<dbReference type="CDD" id="cd00078">
    <property type="entry name" value="HECTc"/>
    <property type="match status" value="1"/>
</dbReference>
<name>A0ABC8VMZ2_9POAL</name>
<evidence type="ECO:0000313" key="9">
    <source>
        <dbReference type="EMBL" id="CAL4893977.1"/>
    </source>
</evidence>
<evidence type="ECO:0000256" key="2">
    <source>
        <dbReference type="ARBA" id="ARBA00006331"/>
    </source>
</evidence>
<evidence type="ECO:0000313" key="10">
    <source>
        <dbReference type="Proteomes" id="UP001497457"/>
    </source>
</evidence>
<feature type="active site" description="Glycyl thioester intermediate" evidence="6">
    <location>
        <position position="1500"/>
    </location>
</feature>
<dbReference type="EC" id="2.3.2.26" evidence="3"/>
<feature type="region of interest" description="Disordered" evidence="7">
    <location>
        <begin position="1"/>
        <end position="106"/>
    </location>
</feature>
<evidence type="ECO:0000256" key="4">
    <source>
        <dbReference type="ARBA" id="ARBA00022679"/>
    </source>
</evidence>
<keyword evidence="10" id="KW-1185">Reference proteome</keyword>
<dbReference type="InterPro" id="IPR016024">
    <property type="entry name" value="ARM-type_fold"/>
</dbReference>
<evidence type="ECO:0000256" key="3">
    <source>
        <dbReference type="ARBA" id="ARBA00012485"/>
    </source>
</evidence>
<reference evidence="9" key="1">
    <citation type="submission" date="2024-10" db="EMBL/GenBank/DDBJ databases">
        <authorList>
            <person name="Ryan C."/>
        </authorList>
    </citation>
    <scope>NUCLEOTIDE SEQUENCE [LARGE SCALE GENOMIC DNA]</scope>
</reference>
<dbReference type="FunFam" id="3.30.2410.10:FF:000007">
    <property type="entry name" value="Putative E3 ubiquitin-protein ligase HECTD1"/>
    <property type="match status" value="1"/>
</dbReference>
<dbReference type="SMART" id="SM00119">
    <property type="entry name" value="HECTc"/>
    <property type="match status" value="1"/>
</dbReference>
<keyword evidence="5 6" id="KW-0833">Ubl conjugation pathway</keyword>
<protein>
    <recommendedName>
        <fullName evidence="3">HECT-type E3 ubiquitin transferase</fullName>
        <ecNumber evidence="3">2.3.2.26</ecNumber>
    </recommendedName>
</protein>
<evidence type="ECO:0000256" key="1">
    <source>
        <dbReference type="ARBA" id="ARBA00000885"/>
    </source>
</evidence>
<accession>A0ABC8VMZ2</accession>
<organism evidence="9 10">
    <name type="scientific">Urochloa decumbens</name>
    <dbReference type="NCBI Taxonomy" id="240449"/>
    <lineage>
        <taxon>Eukaryota</taxon>
        <taxon>Viridiplantae</taxon>
        <taxon>Streptophyta</taxon>
        <taxon>Embryophyta</taxon>
        <taxon>Tracheophyta</taxon>
        <taxon>Spermatophyta</taxon>
        <taxon>Magnoliopsida</taxon>
        <taxon>Liliopsida</taxon>
        <taxon>Poales</taxon>
        <taxon>Poaceae</taxon>
        <taxon>PACMAD clade</taxon>
        <taxon>Panicoideae</taxon>
        <taxon>Panicodae</taxon>
        <taxon>Paniceae</taxon>
        <taxon>Melinidinae</taxon>
        <taxon>Urochloa</taxon>
    </lineage>
</organism>
<proteinExistence type="inferred from homology"/>
<dbReference type="Gene3D" id="1.25.10.10">
    <property type="entry name" value="Leucine-rich Repeat Variant"/>
    <property type="match status" value="1"/>
</dbReference>
<feature type="domain" description="HECT" evidence="8">
    <location>
        <begin position="1157"/>
        <end position="1533"/>
    </location>
</feature>
<feature type="region of interest" description="Disordered" evidence="7">
    <location>
        <begin position="960"/>
        <end position="980"/>
    </location>
</feature>
<feature type="compositionally biased region" description="Low complexity" evidence="7">
    <location>
        <begin position="28"/>
        <end position="49"/>
    </location>
</feature>
<dbReference type="InterPro" id="IPR000569">
    <property type="entry name" value="HECT_dom"/>
</dbReference>